<name>A0A166W9T9_9AGAM</name>
<dbReference type="STRING" id="436010.A0A166W9T9"/>
<proteinExistence type="predicted"/>
<organism evidence="2 3">
    <name type="scientific">Athelia psychrophila</name>
    <dbReference type="NCBI Taxonomy" id="1759441"/>
    <lineage>
        <taxon>Eukaryota</taxon>
        <taxon>Fungi</taxon>
        <taxon>Dikarya</taxon>
        <taxon>Basidiomycota</taxon>
        <taxon>Agaricomycotina</taxon>
        <taxon>Agaricomycetes</taxon>
        <taxon>Agaricomycetidae</taxon>
        <taxon>Atheliales</taxon>
        <taxon>Atheliaceae</taxon>
        <taxon>Athelia</taxon>
    </lineage>
</organism>
<keyword evidence="3" id="KW-1185">Reference proteome</keyword>
<protein>
    <submittedName>
        <fullName evidence="2">Uncharacterized protein</fullName>
    </submittedName>
</protein>
<dbReference type="Proteomes" id="UP000076532">
    <property type="component" value="Unassembled WGS sequence"/>
</dbReference>
<evidence type="ECO:0000256" key="1">
    <source>
        <dbReference type="SAM" id="MobiDB-lite"/>
    </source>
</evidence>
<evidence type="ECO:0000313" key="3">
    <source>
        <dbReference type="Proteomes" id="UP000076532"/>
    </source>
</evidence>
<sequence>MVRTKPPATRPKFLLFVQHSFRTQASSVGPRDVAAIEHLLRKGRRQLEGLEEPSVRDCSVSTQMRQWQQAGSKPQTAS</sequence>
<gene>
    <name evidence="2" type="ORF">FIBSPDRAFT_847448</name>
</gene>
<reference evidence="2 3" key="1">
    <citation type="journal article" date="2016" name="Mol. Biol. Evol.">
        <title>Comparative Genomics of Early-Diverging Mushroom-Forming Fungi Provides Insights into the Origins of Lignocellulose Decay Capabilities.</title>
        <authorList>
            <person name="Nagy L.G."/>
            <person name="Riley R."/>
            <person name="Tritt A."/>
            <person name="Adam C."/>
            <person name="Daum C."/>
            <person name="Floudas D."/>
            <person name="Sun H."/>
            <person name="Yadav J.S."/>
            <person name="Pangilinan J."/>
            <person name="Larsson K.H."/>
            <person name="Matsuura K."/>
            <person name="Barry K."/>
            <person name="Labutti K."/>
            <person name="Kuo R."/>
            <person name="Ohm R.A."/>
            <person name="Bhattacharya S.S."/>
            <person name="Shirouzu T."/>
            <person name="Yoshinaga Y."/>
            <person name="Martin F.M."/>
            <person name="Grigoriev I.V."/>
            <person name="Hibbett D.S."/>
        </authorList>
    </citation>
    <scope>NUCLEOTIDE SEQUENCE [LARGE SCALE GENOMIC DNA]</scope>
    <source>
        <strain evidence="2 3">CBS 109695</strain>
    </source>
</reference>
<dbReference type="OrthoDB" id="273010at2759"/>
<dbReference type="AlphaFoldDB" id="A0A166W9T9"/>
<accession>A0A166W9T9</accession>
<feature type="compositionally biased region" description="Polar residues" evidence="1">
    <location>
        <begin position="59"/>
        <end position="78"/>
    </location>
</feature>
<dbReference type="EMBL" id="KV417482">
    <property type="protein sequence ID" value="KZP33536.1"/>
    <property type="molecule type" value="Genomic_DNA"/>
</dbReference>
<feature type="region of interest" description="Disordered" evidence="1">
    <location>
        <begin position="50"/>
        <end position="78"/>
    </location>
</feature>
<evidence type="ECO:0000313" key="2">
    <source>
        <dbReference type="EMBL" id="KZP33536.1"/>
    </source>
</evidence>